<dbReference type="InterPro" id="IPR058193">
    <property type="entry name" value="VanY/YodJ_core_dom"/>
</dbReference>
<accession>A0A6L9G4M9</accession>
<dbReference type="GO" id="GO:0008233">
    <property type="term" value="F:peptidase activity"/>
    <property type="evidence" value="ECO:0007669"/>
    <property type="project" value="InterPro"/>
</dbReference>
<dbReference type="GO" id="GO:0006508">
    <property type="term" value="P:proteolysis"/>
    <property type="evidence" value="ECO:0007669"/>
    <property type="project" value="InterPro"/>
</dbReference>
<dbReference type="RefSeq" id="WP_161449369.1">
    <property type="nucleotide sequence ID" value="NZ_WYDN01000010.1"/>
</dbReference>
<dbReference type="AlphaFoldDB" id="A0A6L9G4M9"/>
<dbReference type="InterPro" id="IPR003646">
    <property type="entry name" value="SH3-like_bac-type"/>
</dbReference>
<dbReference type="Gene3D" id="2.30.30.40">
    <property type="entry name" value="SH3 Domains"/>
    <property type="match status" value="2"/>
</dbReference>
<dbReference type="SUPFAM" id="SSF55166">
    <property type="entry name" value="Hedgehog/DD-peptidase"/>
    <property type="match status" value="1"/>
</dbReference>
<feature type="chain" id="PRO_5026772410" evidence="1">
    <location>
        <begin position="31"/>
        <end position="383"/>
    </location>
</feature>
<feature type="domain" description="SH3b" evidence="2">
    <location>
        <begin position="252"/>
        <end position="314"/>
    </location>
</feature>
<dbReference type="InterPro" id="IPR003709">
    <property type="entry name" value="VanY-like_core_dom"/>
</dbReference>
<name>A0A6L9G4M9_9MICC</name>
<proteinExistence type="predicted"/>
<dbReference type="Proteomes" id="UP000477543">
    <property type="component" value="Unassembled WGS sequence"/>
</dbReference>
<protein>
    <submittedName>
        <fullName evidence="3">SH3 domain-containing protein</fullName>
    </submittedName>
</protein>
<dbReference type="CDD" id="cd14852">
    <property type="entry name" value="LD-carboxypeptidase"/>
    <property type="match status" value="1"/>
</dbReference>
<evidence type="ECO:0000259" key="2">
    <source>
        <dbReference type="PROSITE" id="PS51781"/>
    </source>
</evidence>
<gene>
    <name evidence="3" type="ORF">GT020_11650</name>
</gene>
<dbReference type="SMART" id="SM00287">
    <property type="entry name" value="SH3b"/>
    <property type="match status" value="2"/>
</dbReference>
<organism evidence="3 4">
    <name type="scientific">Glutamicibacter soli</name>
    <dbReference type="NCBI Taxonomy" id="453836"/>
    <lineage>
        <taxon>Bacteria</taxon>
        <taxon>Bacillati</taxon>
        <taxon>Actinomycetota</taxon>
        <taxon>Actinomycetes</taxon>
        <taxon>Micrococcales</taxon>
        <taxon>Micrococcaceae</taxon>
        <taxon>Glutamicibacter</taxon>
    </lineage>
</organism>
<evidence type="ECO:0000313" key="3">
    <source>
        <dbReference type="EMBL" id="NAZ16711.1"/>
    </source>
</evidence>
<dbReference type="SUPFAM" id="SSF50044">
    <property type="entry name" value="SH3-domain"/>
    <property type="match status" value="1"/>
</dbReference>
<dbReference type="PANTHER" id="PTHR34385:SF1">
    <property type="entry name" value="PEPTIDOGLYCAN L-ALANYL-D-GLUTAMATE ENDOPEPTIDASE CWLK"/>
    <property type="match status" value="1"/>
</dbReference>
<dbReference type="InterPro" id="IPR036028">
    <property type="entry name" value="SH3-like_dom_sf"/>
</dbReference>
<dbReference type="Pfam" id="PF08239">
    <property type="entry name" value="SH3_3"/>
    <property type="match status" value="2"/>
</dbReference>
<dbReference type="PANTHER" id="PTHR34385">
    <property type="entry name" value="D-ALANYL-D-ALANINE CARBOXYPEPTIDASE"/>
    <property type="match status" value="1"/>
</dbReference>
<feature type="signal peptide" evidence="1">
    <location>
        <begin position="1"/>
        <end position="30"/>
    </location>
</feature>
<feature type="domain" description="SH3b" evidence="2">
    <location>
        <begin position="323"/>
        <end position="383"/>
    </location>
</feature>
<dbReference type="Gene3D" id="3.30.1380.10">
    <property type="match status" value="1"/>
</dbReference>
<dbReference type="InterPro" id="IPR052179">
    <property type="entry name" value="DD-CPase-like"/>
</dbReference>
<dbReference type="Pfam" id="PF02557">
    <property type="entry name" value="VanY"/>
    <property type="match status" value="1"/>
</dbReference>
<keyword evidence="1" id="KW-0732">Signal</keyword>
<dbReference type="EMBL" id="WYDN01000010">
    <property type="protein sequence ID" value="NAZ16711.1"/>
    <property type="molecule type" value="Genomic_DNA"/>
</dbReference>
<sequence>MSSHRTPLGLAAALAVALSATLLPAVPAGAAVGIENTSHSQIAAVLAVPSAQRGITRDPSSTQVFVNKNYPLKPSRFAPKTTAVSKSGVRLQPQAASAFTKMAKAAARDGVRIVPVSGYRSYARQAELFARYTKLYGKSYASRISAVPGTSEHQTGLAIDVGNANSACGLQECFARTPVGQWVAKHGSKFGFIIRYPKGQEAVTGYAYEPWHLRYLGTATAKSYKSSGAASLEAYYGVAGAKRPGGGISTAPGTATTTANLNLRSGAGTGHKVLMTIPKGKSVKLTGAKSSGWYKVSYASRTGWVSGTYLRNISLPKSSAPKAAKSAKTTANLNLRSGAGTGHRILVTIPKGKKVAITGARKSGWYPVKYAGISGWASATYLR</sequence>
<dbReference type="PROSITE" id="PS51781">
    <property type="entry name" value="SH3B"/>
    <property type="match status" value="2"/>
</dbReference>
<comment type="caution">
    <text evidence="3">The sequence shown here is derived from an EMBL/GenBank/DDBJ whole genome shotgun (WGS) entry which is preliminary data.</text>
</comment>
<evidence type="ECO:0000256" key="1">
    <source>
        <dbReference type="SAM" id="SignalP"/>
    </source>
</evidence>
<dbReference type="InterPro" id="IPR009045">
    <property type="entry name" value="Zn_M74/Hedgehog-like"/>
</dbReference>
<evidence type="ECO:0000313" key="4">
    <source>
        <dbReference type="Proteomes" id="UP000477543"/>
    </source>
</evidence>
<reference evidence="3 4" key="1">
    <citation type="submission" date="2020-01" db="EMBL/GenBank/DDBJ databases">
        <title>Glutamicibacter soli M275.</title>
        <authorList>
            <person name="Meng X."/>
        </authorList>
    </citation>
    <scope>NUCLEOTIDE SEQUENCE [LARGE SCALE GENOMIC DNA]</scope>
    <source>
        <strain evidence="3 4">M275</strain>
    </source>
</reference>